<dbReference type="AlphaFoldDB" id="A0AAD4GAH3"/>
<feature type="region of interest" description="Disordered" evidence="1">
    <location>
        <begin position="53"/>
        <end position="90"/>
    </location>
</feature>
<name>A0AAD4GAH3_BOLED</name>
<organism evidence="3 4">
    <name type="scientific">Boletus edulis BED1</name>
    <dbReference type="NCBI Taxonomy" id="1328754"/>
    <lineage>
        <taxon>Eukaryota</taxon>
        <taxon>Fungi</taxon>
        <taxon>Dikarya</taxon>
        <taxon>Basidiomycota</taxon>
        <taxon>Agaricomycotina</taxon>
        <taxon>Agaricomycetes</taxon>
        <taxon>Agaricomycetidae</taxon>
        <taxon>Boletales</taxon>
        <taxon>Boletineae</taxon>
        <taxon>Boletaceae</taxon>
        <taxon>Boletoideae</taxon>
        <taxon>Boletus</taxon>
    </lineage>
</organism>
<dbReference type="Proteomes" id="UP001194468">
    <property type="component" value="Unassembled WGS sequence"/>
</dbReference>
<protein>
    <recommendedName>
        <fullName evidence="2">BTB domain-containing protein</fullName>
    </recommendedName>
</protein>
<reference evidence="3" key="2">
    <citation type="journal article" date="2020" name="Nat. Commun.">
        <title>Large-scale genome sequencing of mycorrhizal fungi provides insights into the early evolution of symbiotic traits.</title>
        <authorList>
            <person name="Miyauchi S."/>
            <person name="Kiss E."/>
            <person name="Kuo A."/>
            <person name="Drula E."/>
            <person name="Kohler A."/>
            <person name="Sanchez-Garcia M."/>
            <person name="Morin E."/>
            <person name="Andreopoulos B."/>
            <person name="Barry K.W."/>
            <person name="Bonito G."/>
            <person name="Buee M."/>
            <person name="Carver A."/>
            <person name="Chen C."/>
            <person name="Cichocki N."/>
            <person name="Clum A."/>
            <person name="Culley D."/>
            <person name="Crous P.W."/>
            <person name="Fauchery L."/>
            <person name="Girlanda M."/>
            <person name="Hayes R.D."/>
            <person name="Keri Z."/>
            <person name="LaButti K."/>
            <person name="Lipzen A."/>
            <person name="Lombard V."/>
            <person name="Magnuson J."/>
            <person name="Maillard F."/>
            <person name="Murat C."/>
            <person name="Nolan M."/>
            <person name="Ohm R.A."/>
            <person name="Pangilinan J."/>
            <person name="Pereira M.F."/>
            <person name="Perotto S."/>
            <person name="Peter M."/>
            <person name="Pfister S."/>
            <person name="Riley R."/>
            <person name="Sitrit Y."/>
            <person name="Stielow J.B."/>
            <person name="Szollosi G."/>
            <person name="Zifcakova L."/>
            <person name="Stursova M."/>
            <person name="Spatafora J.W."/>
            <person name="Tedersoo L."/>
            <person name="Vaario L.M."/>
            <person name="Yamada A."/>
            <person name="Yan M."/>
            <person name="Wang P."/>
            <person name="Xu J."/>
            <person name="Bruns T."/>
            <person name="Baldrian P."/>
            <person name="Vilgalys R."/>
            <person name="Dunand C."/>
            <person name="Henrissat B."/>
            <person name="Grigoriev I.V."/>
            <person name="Hibbett D."/>
            <person name="Nagy L.G."/>
            <person name="Martin F.M."/>
        </authorList>
    </citation>
    <scope>NUCLEOTIDE SEQUENCE</scope>
    <source>
        <strain evidence="3">BED1</strain>
    </source>
</reference>
<dbReference type="SUPFAM" id="SSF54695">
    <property type="entry name" value="POZ domain"/>
    <property type="match status" value="1"/>
</dbReference>
<evidence type="ECO:0000313" key="3">
    <source>
        <dbReference type="EMBL" id="KAF8432958.1"/>
    </source>
</evidence>
<dbReference type="EMBL" id="WHUW01000037">
    <property type="protein sequence ID" value="KAF8432958.1"/>
    <property type="molecule type" value="Genomic_DNA"/>
</dbReference>
<evidence type="ECO:0000256" key="1">
    <source>
        <dbReference type="SAM" id="MobiDB-lite"/>
    </source>
</evidence>
<accession>A0AAD4GAH3</accession>
<dbReference type="CDD" id="cd18186">
    <property type="entry name" value="BTB_POZ_ZBTB_KLHL-like"/>
    <property type="match status" value="1"/>
</dbReference>
<keyword evidence="4" id="KW-1185">Reference proteome</keyword>
<evidence type="ECO:0000259" key="2">
    <source>
        <dbReference type="PROSITE" id="PS50097"/>
    </source>
</evidence>
<evidence type="ECO:0000313" key="4">
    <source>
        <dbReference type="Proteomes" id="UP001194468"/>
    </source>
</evidence>
<feature type="compositionally biased region" description="Polar residues" evidence="1">
    <location>
        <begin position="62"/>
        <end position="83"/>
    </location>
</feature>
<reference evidence="3" key="1">
    <citation type="submission" date="2019-10" db="EMBL/GenBank/DDBJ databases">
        <authorList>
            <consortium name="DOE Joint Genome Institute"/>
            <person name="Kuo A."/>
            <person name="Miyauchi S."/>
            <person name="Kiss E."/>
            <person name="Drula E."/>
            <person name="Kohler A."/>
            <person name="Sanchez-Garcia M."/>
            <person name="Andreopoulos B."/>
            <person name="Barry K.W."/>
            <person name="Bonito G."/>
            <person name="Buee M."/>
            <person name="Carver A."/>
            <person name="Chen C."/>
            <person name="Cichocki N."/>
            <person name="Clum A."/>
            <person name="Culley D."/>
            <person name="Crous P.W."/>
            <person name="Fauchery L."/>
            <person name="Girlanda M."/>
            <person name="Hayes R."/>
            <person name="Keri Z."/>
            <person name="LaButti K."/>
            <person name="Lipzen A."/>
            <person name="Lombard V."/>
            <person name="Magnuson J."/>
            <person name="Maillard F."/>
            <person name="Morin E."/>
            <person name="Murat C."/>
            <person name="Nolan M."/>
            <person name="Ohm R."/>
            <person name="Pangilinan J."/>
            <person name="Pereira M."/>
            <person name="Perotto S."/>
            <person name="Peter M."/>
            <person name="Riley R."/>
            <person name="Sitrit Y."/>
            <person name="Stielow B."/>
            <person name="Szollosi G."/>
            <person name="Zifcakova L."/>
            <person name="Stursova M."/>
            <person name="Spatafora J.W."/>
            <person name="Tedersoo L."/>
            <person name="Vaario L.-M."/>
            <person name="Yamada A."/>
            <person name="Yan M."/>
            <person name="Wang P."/>
            <person name="Xu J."/>
            <person name="Bruns T."/>
            <person name="Baldrian P."/>
            <person name="Vilgalys R."/>
            <person name="Henrissat B."/>
            <person name="Grigoriev I.V."/>
            <person name="Hibbett D."/>
            <person name="Nagy L.G."/>
            <person name="Martin F.M."/>
        </authorList>
    </citation>
    <scope>NUCLEOTIDE SEQUENCE</scope>
    <source>
        <strain evidence="3">BED1</strain>
    </source>
</reference>
<feature type="domain" description="BTB" evidence="2">
    <location>
        <begin position="21"/>
        <end position="103"/>
    </location>
</feature>
<dbReference type="SMART" id="SM00225">
    <property type="entry name" value="BTB"/>
    <property type="match status" value="1"/>
</dbReference>
<comment type="caution">
    <text evidence="3">The sequence shown here is derived from an EMBL/GenBank/DDBJ whole genome shotgun (WGS) entry which is preliminary data.</text>
</comment>
<dbReference type="PROSITE" id="PS50097">
    <property type="entry name" value="BTB"/>
    <property type="match status" value="1"/>
</dbReference>
<dbReference type="Gene3D" id="3.30.710.10">
    <property type="entry name" value="Potassium Channel Kv1.1, Chain A"/>
    <property type="match status" value="1"/>
</dbReference>
<sequence>MCNDSRPAVTTAQSPFDDPNADIILHTSDHVDFRIFRLILTLSSPFFQGMFSLPQPTADAPRSTTNNPNDTQVSQSQTTTNGPPSIDVPEDSQTLDTLLRFLYPNTHTPSFHGLVHAHNVALAASKYDMPIALDKIANKVEAQYVSTHPLHVYLIACRMGWEPVARAAAAYCLDPDRMPREELDGDTMLRSSDAGVAYHRLQTYREACRRALETKLDDMDLFLDEESCESESDGDVHGGISGRCLSRWTAQYLANIKIALLKCPRKDALDNFDLVPLGDCTRCYIDKAHAIATARSQVATELKDALSNVRCNVYD</sequence>
<proteinExistence type="predicted"/>
<dbReference type="InterPro" id="IPR011333">
    <property type="entry name" value="SKP1/BTB/POZ_sf"/>
</dbReference>
<dbReference type="InterPro" id="IPR000210">
    <property type="entry name" value="BTB/POZ_dom"/>
</dbReference>
<feature type="region of interest" description="Disordered" evidence="1">
    <location>
        <begin position="1"/>
        <end position="20"/>
    </location>
</feature>
<gene>
    <name evidence="3" type="ORF">L210DRAFT_3557165</name>
</gene>
<dbReference type="Pfam" id="PF00651">
    <property type="entry name" value="BTB"/>
    <property type="match status" value="1"/>
</dbReference>